<comment type="caution">
    <text evidence="3">The sequence shown here is derived from an EMBL/GenBank/DDBJ whole genome shotgun (WGS) entry which is preliminary data.</text>
</comment>
<dbReference type="EMBL" id="JAPZBU010000012">
    <property type="protein sequence ID" value="KAJ5375884.1"/>
    <property type="molecule type" value="Genomic_DNA"/>
</dbReference>
<evidence type="ECO:0000256" key="1">
    <source>
        <dbReference type="SAM" id="Phobius"/>
    </source>
</evidence>
<name>A0A9W9SE14_9EURO</name>
<keyword evidence="1" id="KW-1133">Transmembrane helix</keyword>
<dbReference type="RefSeq" id="XP_056480914.1">
    <property type="nucleotide sequence ID" value="XM_056637407.1"/>
</dbReference>
<protein>
    <submittedName>
        <fullName evidence="3">Uncharacterized protein</fullName>
    </submittedName>
</protein>
<dbReference type="GeneID" id="81376387"/>
<keyword evidence="4" id="KW-1185">Reference proteome</keyword>
<evidence type="ECO:0000313" key="4">
    <source>
        <dbReference type="Proteomes" id="UP001147747"/>
    </source>
</evidence>
<dbReference type="OrthoDB" id="3061561at2759"/>
<keyword evidence="2" id="KW-0732">Signal</keyword>
<dbReference type="PANTHER" id="PTHR35043:SF7">
    <property type="entry name" value="TRANSCRIPTION FACTOR DOMAIN-CONTAINING PROTEIN"/>
    <property type="match status" value="1"/>
</dbReference>
<feature type="transmembrane region" description="Helical" evidence="1">
    <location>
        <begin position="37"/>
        <end position="57"/>
    </location>
</feature>
<dbReference type="AlphaFoldDB" id="A0A9W9SE14"/>
<feature type="transmembrane region" description="Helical" evidence="1">
    <location>
        <begin position="343"/>
        <end position="362"/>
    </location>
</feature>
<accession>A0A9W9SE14</accession>
<feature type="signal peptide" evidence="2">
    <location>
        <begin position="1"/>
        <end position="16"/>
    </location>
</feature>
<keyword evidence="1" id="KW-0812">Transmembrane</keyword>
<keyword evidence="1" id="KW-0472">Membrane</keyword>
<sequence length="363" mass="40649">MFIFLPFLVFSRVSLASSTSKLEGWQFDDKSRSSWDLVWTCLSTIFACTWTVLCLNVPPRRHHNSRGDQFSRLPKKVLVWLISVLCPELVAWIAVEDYFRARQLAIYCNAIQAEVNYEVSRRPTLSQQTEGPQNRQVQMRPVPVKWTTRQGFCINMGGLAVQTQDAWLFTISRKTIGVFVRAGLVKGSDFDDEDIKDQAKVDTLGKLFTVVQSAWVTCNIIARVVYSLPISPLELTTVAYVALGLLIAGFWWFKPKDMTTSIAIPLQCNRDDLPVEILQVMDASPKSCIQLRADIIAQNAAASHATKSPLSTSSYRKKPYVLAYEPERLPKSTEDDLSHGAKALNVSFATLLVITFGAVHIAG</sequence>
<proteinExistence type="predicted"/>
<feature type="chain" id="PRO_5040738834" evidence="2">
    <location>
        <begin position="17"/>
        <end position="363"/>
    </location>
</feature>
<reference evidence="3" key="2">
    <citation type="journal article" date="2023" name="IMA Fungus">
        <title>Comparative genomic study of the Penicillium genus elucidates a diverse pangenome and 15 lateral gene transfer events.</title>
        <authorList>
            <person name="Petersen C."/>
            <person name="Sorensen T."/>
            <person name="Nielsen M.R."/>
            <person name="Sondergaard T.E."/>
            <person name="Sorensen J.L."/>
            <person name="Fitzpatrick D.A."/>
            <person name="Frisvad J.C."/>
            <person name="Nielsen K.L."/>
        </authorList>
    </citation>
    <scope>NUCLEOTIDE SEQUENCE</scope>
    <source>
        <strain evidence="3">IBT 29677</strain>
    </source>
</reference>
<evidence type="ECO:0000313" key="3">
    <source>
        <dbReference type="EMBL" id="KAJ5375884.1"/>
    </source>
</evidence>
<gene>
    <name evidence="3" type="ORF">N7509_012770</name>
</gene>
<organism evidence="3 4">
    <name type="scientific">Penicillium cosmopolitanum</name>
    <dbReference type="NCBI Taxonomy" id="1131564"/>
    <lineage>
        <taxon>Eukaryota</taxon>
        <taxon>Fungi</taxon>
        <taxon>Dikarya</taxon>
        <taxon>Ascomycota</taxon>
        <taxon>Pezizomycotina</taxon>
        <taxon>Eurotiomycetes</taxon>
        <taxon>Eurotiomycetidae</taxon>
        <taxon>Eurotiales</taxon>
        <taxon>Aspergillaceae</taxon>
        <taxon>Penicillium</taxon>
    </lineage>
</organism>
<dbReference type="Proteomes" id="UP001147747">
    <property type="component" value="Unassembled WGS sequence"/>
</dbReference>
<feature type="transmembrane region" description="Helical" evidence="1">
    <location>
        <begin position="77"/>
        <end position="95"/>
    </location>
</feature>
<dbReference type="PANTHER" id="PTHR35043">
    <property type="entry name" value="TRANSCRIPTION FACTOR DOMAIN-CONTAINING PROTEIN"/>
    <property type="match status" value="1"/>
</dbReference>
<evidence type="ECO:0000256" key="2">
    <source>
        <dbReference type="SAM" id="SignalP"/>
    </source>
</evidence>
<feature type="transmembrane region" description="Helical" evidence="1">
    <location>
        <begin position="235"/>
        <end position="253"/>
    </location>
</feature>
<reference evidence="3" key="1">
    <citation type="submission" date="2022-12" db="EMBL/GenBank/DDBJ databases">
        <authorList>
            <person name="Petersen C."/>
        </authorList>
    </citation>
    <scope>NUCLEOTIDE SEQUENCE</scope>
    <source>
        <strain evidence="3">IBT 29677</strain>
    </source>
</reference>